<reference evidence="11" key="1">
    <citation type="journal article" date="2019" name="Toxins">
        <title>Detection of Abrin-Like and Prepropulchellin-Like Toxin Genes and Transcripts Using Whole Genome Sequencing and Full-Length Transcript Sequencing of Abrus precatorius.</title>
        <authorList>
            <person name="Hovde B.T."/>
            <person name="Daligault H.E."/>
            <person name="Hanschen E.R."/>
            <person name="Kunde Y.A."/>
            <person name="Johnson M.B."/>
            <person name="Starkenburg S.R."/>
            <person name="Johnson S.L."/>
        </authorList>
    </citation>
    <scope>NUCLEOTIDE SEQUENCE [LARGE SCALE GENOMIC DNA]</scope>
</reference>
<evidence type="ECO:0000256" key="10">
    <source>
        <dbReference type="SAM" id="SignalP"/>
    </source>
</evidence>
<evidence type="ECO:0000313" key="11">
    <source>
        <dbReference type="Proteomes" id="UP000694853"/>
    </source>
</evidence>
<feature type="chain" id="PRO_5034355906" evidence="10">
    <location>
        <begin position="29"/>
        <end position="399"/>
    </location>
</feature>
<comment type="subcellular location">
    <subcellularLocation>
        <location evidence="1">Secreted</location>
        <location evidence="1">Cell wall</location>
    </subcellularLocation>
</comment>
<feature type="active site" evidence="8">
    <location>
        <position position="248"/>
    </location>
</feature>
<evidence type="ECO:0000256" key="7">
    <source>
        <dbReference type="ARBA" id="ARBA00023316"/>
    </source>
</evidence>
<keyword evidence="6 9" id="KW-0326">Glycosidase</keyword>
<dbReference type="Gene3D" id="2.160.20.10">
    <property type="entry name" value="Single-stranded right-handed beta-helix, Pectin lyase-like"/>
    <property type="match status" value="1"/>
</dbReference>
<keyword evidence="5 9" id="KW-0378">Hydrolase</keyword>
<feature type="signal peptide" evidence="10">
    <location>
        <begin position="1"/>
        <end position="28"/>
    </location>
</feature>
<dbReference type="GO" id="GO:0004650">
    <property type="term" value="F:polygalacturonase activity"/>
    <property type="evidence" value="ECO:0007669"/>
    <property type="project" value="InterPro"/>
</dbReference>
<comment type="similarity">
    <text evidence="2 9">Belongs to the glycosyl hydrolase 28 family.</text>
</comment>
<dbReference type="PANTHER" id="PTHR31375">
    <property type="match status" value="1"/>
</dbReference>
<proteinExistence type="inferred from homology"/>
<reference evidence="12" key="2">
    <citation type="submission" date="2025-08" db="UniProtKB">
        <authorList>
            <consortium name="RefSeq"/>
        </authorList>
    </citation>
    <scope>IDENTIFICATION</scope>
    <source>
        <tissue evidence="12">Young leaves</tissue>
    </source>
</reference>
<sequence length="399" mass="42212">MANPTPRTSPHFFLIRVILCCWLSSSMAMAASTYNVVNFGAKSDGKTDSTKAFLKAWAKACDSSKPATIYVPQGKFLLKSATFSGQCSNKAISITIDGTLVAPSDYGVIGNSGKWLHFEDVNGVSIRGGVLDGQGTALWNCKNSDKGDCPSGATTLGFTNSNNIIIGGLTSLNSQMFHIVFNGCQNVKVQGVTVKASGDSPNTDGIHVQRSSDVTILNSKIRTGDDCISIGPGTSNLWIENIVCGPGHGISIGSLGKQSEEPGVENVTVKTVTLSGTQNGVRIKTWGRPSSGFVRNVLFQDIVMDNVENPVIIDQNYCPRNEGCPGQASGVKISDVTYQDIHGSSATEVAVKFDCSSKYPCSGIKMKDVKLTYKNEPAQASCIHADGSALGSVQAQKCF</sequence>
<dbReference type="OrthoDB" id="187139at2759"/>
<evidence type="ECO:0000256" key="9">
    <source>
        <dbReference type="RuleBase" id="RU361169"/>
    </source>
</evidence>
<evidence type="ECO:0000256" key="1">
    <source>
        <dbReference type="ARBA" id="ARBA00004191"/>
    </source>
</evidence>
<dbReference type="SMART" id="SM00710">
    <property type="entry name" value="PbH1"/>
    <property type="match status" value="6"/>
</dbReference>
<evidence type="ECO:0000256" key="5">
    <source>
        <dbReference type="ARBA" id="ARBA00022801"/>
    </source>
</evidence>
<dbReference type="FunFam" id="2.160.20.10:FF:000016">
    <property type="entry name" value="Polygalacturonase 7"/>
    <property type="match status" value="1"/>
</dbReference>
<dbReference type="AlphaFoldDB" id="A0A8B8L0X0"/>
<dbReference type="InterPro" id="IPR012334">
    <property type="entry name" value="Pectin_lyas_fold"/>
</dbReference>
<keyword evidence="4" id="KW-0964">Secreted</keyword>
<dbReference type="Pfam" id="PF00295">
    <property type="entry name" value="Glyco_hydro_28"/>
    <property type="match status" value="1"/>
</dbReference>
<dbReference type="InterPro" id="IPR011050">
    <property type="entry name" value="Pectin_lyase_fold/virulence"/>
</dbReference>
<protein>
    <submittedName>
        <fullName evidence="12">Polygalacturonase-like</fullName>
    </submittedName>
</protein>
<dbReference type="InterPro" id="IPR006626">
    <property type="entry name" value="PbH1"/>
</dbReference>
<dbReference type="RefSeq" id="XP_027348289.1">
    <property type="nucleotide sequence ID" value="XM_027492488.1"/>
</dbReference>
<keyword evidence="11" id="KW-1185">Reference proteome</keyword>
<evidence type="ECO:0000313" key="12">
    <source>
        <dbReference type="RefSeq" id="XP_027348289.1"/>
    </source>
</evidence>
<dbReference type="InterPro" id="IPR000743">
    <property type="entry name" value="Glyco_hydro_28"/>
</dbReference>
<dbReference type="PROSITE" id="PS00502">
    <property type="entry name" value="POLYGALACTURONASE"/>
    <property type="match status" value="1"/>
</dbReference>
<name>A0A8B8L0X0_ABRPR</name>
<organism evidence="11 12">
    <name type="scientific">Abrus precatorius</name>
    <name type="common">Indian licorice</name>
    <name type="synonym">Glycine abrus</name>
    <dbReference type="NCBI Taxonomy" id="3816"/>
    <lineage>
        <taxon>Eukaryota</taxon>
        <taxon>Viridiplantae</taxon>
        <taxon>Streptophyta</taxon>
        <taxon>Embryophyta</taxon>
        <taxon>Tracheophyta</taxon>
        <taxon>Spermatophyta</taxon>
        <taxon>Magnoliopsida</taxon>
        <taxon>eudicotyledons</taxon>
        <taxon>Gunneridae</taxon>
        <taxon>Pentapetalae</taxon>
        <taxon>rosids</taxon>
        <taxon>fabids</taxon>
        <taxon>Fabales</taxon>
        <taxon>Fabaceae</taxon>
        <taxon>Papilionoideae</taxon>
        <taxon>50 kb inversion clade</taxon>
        <taxon>NPAAA clade</taxon>
        <taxon>indigoferoid/millettioid clade</taxon>
        <taxon>Abreae</taxon>
        <taxon>Abrus</taxon>
    </lineage>
</organism>
<dbReference type="KEGG" id="aprc:113859804"/>
<keyword evidence="10" id="KW-0732">Signal</keyword>
<dbReference type="GeneID" id="113859804"/>
<evidence type="ECO:0000256" key="8">
    <source>
        <dbReference type="PROSITE-ProRule" id="PRU10052"/>
    </source>
</evidence>
<evidence type="ECO:0000256" key="4">
    <source>
        <dbReference type="ARBA" id="ARBA00022525"/>
    </source>
</evidence>
<keyword evidence="3" id="KW-0134">Cell wall</keyword>
<gene>
    <name evidence="12" type="primary">LOC113859804</name>
</gene>
<dbReference type="GO" id="GO:0071555">
    <property type="term" value="P:cell wall organization"/>
    <property type="evidence" value="ECO:0007669"/>
    <property type="project" value="UniProtKB-KW"/>
</dbReference>
<evidence type="ECO:0000256" key="3">
    <source>
        <dbReference type="ARBA" id="ARBA00022512"/>
    </source>
</evidence>
<dbReference type="GO" id="GO:0005975">
    <property type="term" value="P:carbohydrate metabolic process"/>
    <property type="evidence" value="ECO:0007669"/>
    <property type="project" value="InterPro"/>
</dbReference>
<evidence type="ECO:0000256" key="2">
    <source>
        <dbReference type="ARBA" id="ARBA00008834"/>
    </source>
</evidence>
<evidence type="ECO:0000256" key="6">
    <source>
        <dbReference type="ARBA" id="ARBA00023295"/>
    </source>
</evidence>
<dbReference type="SUPFAM" id="SSF51126">
    <property type="entry name" value="Pectin lyase-like"/>
    <property type="match status" value="1"/>
</dbReference>
<accession>A0A8B8L0X0</accession>
<keyword evidence="7" id="KW-0961">Cell wall biogenesis/degradation</keyword>
<dbReference type="Proteomes" id="UP000694853">
    <property type="component" value="Unplaced"/>
</dbReference>